<keyword evidence="6" id="KW-1185">Reference proteome</keyword>
<dbReference type="SMART" id="SM00028">
    <property type="entry name" value="TPR"/>
    <property type="match status" value="4"/>
</dbReference>
<gene>
    <name evidence="5" type="ORF">Q0590_36280</name>
</gene>
<feature type="repeat" description="TPR" evidence="3">
    <location>
        <begin position="31"/>
        <end position="64"/>
    </location>
</feature>
<evidence type="ECO:0000256" key="2">
    <source>
        <dbReference type="ARBA" id="ARBA00022803"/>
    </source>
</evidence>
<reference evidence="5" key="1">
    <citation type="submission" date="2023-07" db="EMBL/GenBank/DDBJ databases">
        <title>The genome sequence of Rhodocytophaga aerolata KACC 12507.</title>
        <authorList>
            <person name="Zhang X."/>
        </authorList>
    </citation>
    <scope>NUCLEOTIDE SEQUENCE</scope>
    <source>
        <strain evidence="5">KACC 12507</strain>
    </source>
</reference>
<proteinExistence type="predicted"/>
<dbReference type="PROSITE" id="PS50005">
    <property type="entry name" value="TPR"/>
    <property type="match status" value="2"/>
</dbReference>
<dbReference type="Gene3D" id="1.25.40.10">
    <property type="entry name" value="Tetratricopeptide repeat domain"/>
    <property type="match status" value="2"/>
</dbReference>
<organism evidence="5 6">
    <name type="scientific">Rhodocytophaga aerolata</name>
    <dbReference type="NCBI Taxonomy" id="455078"/>
    <lineage>
        <taxon>Bacteria</taxon>
        <taxon>Pseudomonadati</taxon>
        <taxon>Bacteroidota</taxon>
        <taxon>Cytophagia</taxon>
        <taxon>Cytophagales</taxon>
        <taxon>Rhodocytophagaceae</taxon>
        <taxon>Rhodocytophaga</taxon>
    </lineage>
</organism>
<evidence type="ECO:0000256" key="4">
    <source>
        <dbReference type="SAM" id="SignalP"/>
    </source>
</evidence>
<dbReference type="EMBL" id="JAUKPO010000093">
    <property type="protein sequence ID" value="MDO1451789.1"/>
    <property type="molecule type" value="Genomic_DNA"/>
</dbReference>
<sequence>MSSTMVQTLVHSLRGAMLLMLICFSAFAQSSQDLIKEGIACFDKGQYEQAINLYQQALALEPTSSLANYEISMTYQAIKDHKNALKYSEQALKLDANQMPAYLVKGSALDDLGRPKEAVMVFEKCLQKFGSHYLVHYNLALTLLRVADQQGAEKNLLKAIELQPSHASSHLMLANSMGSKGAKTQSMLGYYYFLLLEPATERSKEAYRSLLSVMKAGVKIDEQNPKHITITVDSKGGATDMMMALMQAAKTTEEVKEKNKNKTAGQLFIEDTEMFFEFSTSQKVKKKDRNLWNQLYAPLFKSLAQTDHMYAFCYYITQASSEESAKWLKDNPGKVDQFSLWLKNQ</sequence>
<dbReference type="SUPFAM" id="SSF48452">
    <property type="entry name" value="TPR-like"/>
    <property type="match status" value="1"/>
</dbReference>
<keyword evidence="1" id="KW-0677">Repeat</keyword>
<keyword evidence="4" id="KW-0732">Signal</keyword>
<evidence type="ECO:0000256" key="3">
    <source>
        <dbReference type="PROSITE-ProRule" id="PRU00339"/>
    </source>
</evidence>
<protein>
    <submittedName>
        <fullName evidence="5">Tetratricopeptide repeat protein</fullName>
    </submittedName>
</protein>
<dbReference type="Proteomes" id="UP001168528">
    <property type="component" value="Unassembled WGS sequence"/>
</dbReference>
<keyword evidence="2 3" id="KW-0802">TPR repeat</keyword>
<accession>A0ABT8RII6</accession>
<dbReference type="InterPro" id="IPR050498">
    <property type="entry name" value="Ycf3"/>
</dbReference>
<evidence type="ECO:0000313" key="5">
    <source>
        <dbReference type="EMBL" id="MDO1451789.1"/>
    </source>
</evidence>
<comment type="caution">
    <text evidence="5">The sequence shown here is derived from an EMBL/GenBank/DDBJ whole genome shotgun (WGS) entry which is preliminary data.</text>
</comment>
<dbReference type="PANTHER" id="PTHR44858:SF1">
    <property type="entry name" value="UDP-N-ACETYLGLUCOSAMINE--PEPTIDE N-ACETYLGLUCOSAMINYLTRANSFERASE SPINDLY-RELATED"/>
    <property type="match status" value="1"/>
</dbReference>
<name>A0ABT8RII6_9BACT</name>
<evidence type="ECO:0000313" key="6">
    <source>
        <dbReference type="Proteomes" id="UP001168528"/>
    </source>
</evidence>
<dbReference type="Pfam" id="PF13414">
    <property type="entry name" value="TPR_11"/>
    <property type="match status" value="1"/>
</dbReference>
<dbReference type="RefSeq" id="WP_302042586.1">
    <property type="nucleotide sequence ID" value="NZ_JAUKPO010000093.1"/>
</dbReference>
<feature type="chain" id="PRO_5047492817" evidence="4">
    <location>
        <begin position="29"/>
        <end position="345"/>
    </location>
</feature>
<dbReference type="Pfam" id="PF13181">
    <property type="entry name" value="TPR_8"/>
    <property type="match status" value="2"/>
</dbReference>
<dbReference type="PANTHER" id="PTHR44858">
    <property type="entry name" value="TETRATRICOPEPTIDE REPEAT PROTEIN 6"/>
    <property type="match status" value="1"/>
</dbReference>
<feature type="repeat" description="TPR" evidence="3">
    <location>
        <begin position="65"/>
        <end position="98"/>
    </location>
</feature>
<feature type="signal peptide" evidence="4">
    <location>
        <begin position="1"/>
        <end position="28"/>
    </location>
</feature>
<evidence type="ECO:0000256" key="1">
    <source>
        <dbReference type="ARBA" id="ARBA00022737"/>
    </source>
</evidence>
<dbReference type="InterPro" id="IPR019734">
    <property type="entry name" value="TPR_rpt"/>
</dbReference>
<dbReference type="InterPro" id="IPR011990">
    <property type="entry name" value="TPR-like_helical_dom_sf"/>
</dbReference>